<feature type="domain" description="Knr4/Smi1-like" evidence="1">
    <location>
        <begin position="22"/>
        <end position="133"/>
    </location>
</feature>
<dbReference type="AlphaFoldDB" id="A0AAI9DRU0"/>
<evidence type="ECO:0000313" key="2">
    <source>
        <dbReference type="EMBL" id="EML1474755.1"/>
    </source>
</evidence>
<dbReference type="RefSeq" id="WP_072051369.1">
    <property type="nucleotide sequence ID" value="NZ_CACVCI010000001.1"/>
</dbReference>
<gene>
    <name evidence="2" type="ORF">QEG54_005623</name>
</gene>
<accession>A0AAI9DRU0</accession>
<dbReference type="EMBL" id="ABLOKC030000084">
    <property type="protein sequence ID" value="EML1474755.1"/>
    <property type="molecule type" value="Genomic_DNA"/>
</dbReference>
<reference evidence="2" key="1">
    <citation type="submission" date="2024-02" db="EMBL/GenBank/DDBJ databases">
        <authorList>
            <consortium name="Clinical and Environmental Microbiology Branch: Whole genome sequencing antimicrobial resistance pathogens in the healthcare setting"/>
        </authorList>
    </citation>
    <scope>NUCLEOTIDE SEQUENCE</scope>
    <source>
        <strain evidence="2">2021DK-00143</strain>
    </source>
</reference>
<protein>
    <submittedName>
        <fullName evidence="2">SMI1/KNR4 family protein</fullName>
    </submittedName>
</protein>
<dbReference type="Pfam" id="PF09346">
    <property type="entry name" value="SMI1_KNR4"/>
    <property type="match status" value="1"/>
</dbReference>
<comment type="caution">
    <text evidence="2">The sequence shown here is derived from an EMBL/GenBank/DDBJ whole genome shotgun (WGS) entry which is preliminary data.</text>
</comment>
<dbReference type="Gene3D" id="3.40.1580.10">
    <property type="entry name" value="SMI1/KNR4-like"/>
    <property type="match status" value="1"/>
</dbReference>
<dbReference type="SUPFAM" id="SSF160631">
    <property type="entry name" value="SMI1/KNR4-like"/>
    <property type="match status" value="1"/>
</dbReference>
<evidence type="ECO:0000259" key="1">
    <source>
        <dbReference type="Pfam" id="PF09346"/>
    </source>
</evidence>
<dbReference type="InterPro" id="IPR018958">
    <property type="entry name" value="Knr4/Smi1-like_dom"/>
</dbReference>
<proteinExistence type="predicted"/>
<sequence length="143" mass="15862">MNIDINNLHPKMKLEVMNPGSTQEEVNSLISHFNTISIPSEYIDFIYKFSDAEILVNNESYIRIWGGKGCIEMNDSYNIQKYIPGALAIGDDEGGKVIFYAQGNDGYGLYLVGFGDLDINDAVFVAESLKDLLICGRGIDVLI</sequence>
<organism evidence="2">
    <name type="scientific">Pluralibacter gergoviae</name>
    <name type="common">Enterobacter gergoviae</name>
    <dbReference type="NCBI Taxonomy" id="61647"/>
    <lineage>
        <taxon>Bacteria</taxon>
        <taxon>Pseudomonadati</taxon>
        <taxon>Pseudomonadota</taxon>
        <taxon>Gammaproteobacteria</taxon>
        <taxon>Enterobacterales</taxon>
        <taxon>Enterobacteriaceae</taxon>
        <taxon>Pluralibacter</taxon>
    </lineage>
</organism>
<name>A0AAI9DRU0_PLUGE</name>
<dbReference type="InterPro" id="IPR037883">
    <property type="entry name" value="Knr4/Smi1-like_sf"/>
</dbReference>